<evidence type="ECO:0000259" key="9">
    <source>
        <dbReference type="Pfam" id="PF16380"/>
    </source>
</evidence>
<evidence type="ECO:0000256" key="4">
    <source>
        <dbReference type="ARBA" id="ARBA00022723"/>
    </source>
</evidence>
<gene>
    <name evidence="11" type="ORF">ACFFUR_06105</name>
</gene>
<sequence>MSKHYLITILLLFSAFSLSSKTYFIAIDGDDSNSGTKTSPFATLKKAHSIASAGDSVLIRGGTYKITEGQIMRYSDNGLWAYVFDMHKSGSGESNRIYYGGYGSERPIFDLSEVKPEGNRVIVFYVSGSFLHFENFEVVGTQVTIIGHTQSECFRNEGGNHNIYENLAMHDGMAIGFYLVNGADNLVVNCDAYNNYDYLSDGGVGGNVDGFGGHPKNQESTGNVFRACRAWYNSDDGFDLINAHAAYTIENCWAFYNGYQPGTFERAGNGAGFKSGGYGMSEFPDPPEKIPMHVVRNCLAYYNLNQGFYSNHHLGGIRWENNTGYQNPSNFNMLNRKSVDEAVNVPGYEHILKNNVSHDFRRTGHISNVNKGLCEISNNSFLPNEIPVTDNDFISLDPSELTRSRKSDGSLPDIGFLKPRPKSTLSTARMGYTFKTKYEVP</sequence>
<evidence type="ECO:0000313" key="12">
    <source>
        <dbReference type="Proteomes" id="UP001589654"/>
    </source>
</evidence>
<dbReference type="RefSeq" id="WP_290248058.1">
    <property type="nucleotide sequence ID" value="NZ_JAUFQT010000001.1"/>
</dbReference>
<keyword evidence="5" id="KW-0732">Signal</keyword>
<keyword evidence="12" id="KW-1185">Reference proteome</keyword>
<evidence type="ECO:0000256" key="6">
    <source>
        <dbReference type="ARBA" id="ARBA00022837"/>
    </source>
</evidence>
<feature type="domain" description="BT-4170-like C-terminal" evidence="9">
    <location>
        <begin position="371"/>
        <end position="431"/>
    </location>
</feature>
<evidence type="ECO:0000313" key="11">
    <source>
        <dbReference type="EMBL" id="MFB9211370.1"/>
    </source>
</evidence>
<protein>
    <submittedName>
        <fullName evidence="11">Rhamnogalacturonan lyase domain-containing protein</fullName>
    </submittedName>
</protein>
<dbReference type="InterPro" id="IPR011050">
    <property type="entry name" value="Pectin_lyase_fold/virulence"/>
</dbReference>
<evidence type="ECO:0000256" key="8">
    <source>
        <dbReference type="ARBA" id="ARBA00038263"/>
    </source>
</evidence>
<evidence type="ECO:0000256" key="2">
    <source>
        <dbReference type="ARBA" id="ARBA00004613"/>
    </source>
</evidence>
<dbReference type="Pfam" id="PF22842">
    <property type="entry name" value="Pel9A-like_beta_helix"/>
    <property type="match status" value="1"/>
</dbReference>
<keyword evidence="7 11" id="KW-0456">Lyase</keyword>
<dbReference type="GO" id="GO:0016829">
    <property type="term" value="F:lyase activity"/>
    <property type="evidence" value="ECO:0007669"/>
    <property type="project" value="UniProtKB-KW"/>
</dbReference>
<dbReference type="PANTHER" id="PTHR40088">
    <property type="entry name" value="PECTATE LYASE (EUROFUNG)"/>
    <property type="match status" value="1"/>
</dbReference>
<comment type="cofactor">
    <cofactor evidence="1">
        <name>Ca(2+)</name>
        <dbReference type="ChEBI" id="CHEBI:29108"/>
    </cofactor>
</comment>
<keyword evidence="3" id="KW-0964">Secreted</keyword>
<proteinExistence type="inferred from homology"/>
<comment type="caution">
    <text evidence="11">The sequence shown here is derived from an EMBL/GenBank/DDBJ whole genome shotgun (WGS) entry which is preliminary data.</text>
</comment>
<dbReference type="Proteomes" id="UP001589654">
    <property type="component" value="Unassembled WGS sequence"/>
</dbReference>
<evidence type="ECO:0000259" key="10">
    <source>
        <dbReference type="Pfam" id="PF22842"/>
    </source>
</evidence>
<feature type="domain" description="Pel9A-like right handed beta-helix region" evidence="10">
    <location>
        <begin position="19"/>
        <end position="361"/>
    </location>
</feature>
<dbReference type="PANTHER" id="PTHR40088:SF1">
    <property type="entry name" value="PECTATE LYASE PEL9"/>
    <property type="match status" value="1"/>
</dbReference>
<reference evidence="11 12" key="1">
    <citation type="submission" date="2024-09" db="EMBL/GenBank/DDBJ databases">
        <authorList>
            <person name="Sun Q."/>
            <person name="Mori K."/>
        </authorList>
    </citation>
    <scope>NUCLEOTIDE SEQUENCE [LARGE SCALE GENOMIC DNA]</scope>
    <source>
        <strain evidence="11 12">CECT 7682</strain>
    </source>
</reference>
<name>A0ABV5J5D2_9BACT</name>
<comment type="similarity">
    <text evidence="8">Belongs to the polysaccharide lyase 9 family.</text>
</comment>
<evidence type="ECO:0000256" key="5">
    <source>
        <dbReference type="ARBA" id="ARBA00022729"/>
    </source>
</evidence>
<dbReference type="InterPro" id="IPR032153">
    <property type="entry name" value="BT_4170-like_C"/>
</dbReference>
<evidence type="ECO:0000256" key="1">
    <source>
        <dbReference type="ARBA" id="ARBA00001913"/>
    </source>
</evidence>
<comment type="subcellular location">
    <subcellularLocation>
        <location evidence="2">Secreted</location>
    </subcellularLocation>
</comment>
<dbReference type="InterPro" id="IPR052052">
    <property type="entry name" value="Polysaccharide_Lyase_9"/>
</dbReference>
<accession>A0ABV5J5D2</accession>
<keyword evidence="6" id="KW-0106">Calcium</keyword>
<evidence type="ECO:0000256" key="3">
    <source>
        <dbReference type="ARBA" id="ARBA00022525"/>
    </source>
</evidence>
<organism evidence="11 12">
    <name type="scientific">Echinicola jeungdonensis</name>
    <dbReference type="NCBI Taxonomy" id="709343"/>
    <lineage>
        <taxon>Bacteria</taxon>
        <taxon>Pseudomonadati</taxon>
        <taxon>Bacteroidota</taxon>
        <taxon>Cytophagia</taxon>
        <taxon>Cytophagales</taxon>
        <taxon>Cyclobacteriaceae</taxon>
        <taxon>Echinicola</taxon>
    </lineage>
</organism>
<dbReference type="Gene3D" id="2.160.20.10">
    <property type="entry name" value="Single-stranded right-handed beta-helix, Pectin lyase-like"/>
    <property type="match status" value="1"/>
</dbReference>
<dbReference type="SUPFAM" id="SSF51126">
    <property type="entry name" value="Pectin lyase-like"/>
    <property type="match status" value="1"/>
</dbReference>
<dbReference type="InterPro" id="IPR012334">
    <property type="entry name" value="Pectin_lyas_fold"/>
</dbReference>
<dbReference type="Pfam" id="PF16380">
    <property type="entry name" value="BT_4170-like_C"/>
    <property type="match status" value="1"/>
</dbReference>
<keyword evidence="4" id="KW-0479">Metal-binding</keyword>
<evidence type="ECO:0000256" key="7">
    <source>
        <dbReference type="ARBA" id="ARBA00023239"/>
    </source>
</evidence>
<dbReference type="EMBL" id="JBHMEW010000047">
    <property type="protein sequence ID" value="MFB9211370.1"/>
    <property type="molecule type" value="Genomic_DNA"/>
</dbReference>
<dbReference type="InterPro" id="IPR053868">
    <property type="entry name" value="Pel9A-like_beta_helix"/>
</dbReference>